<evidence type="ECO:0000313" key="2">
    <source>
        <dbReference type="EMBL" id="OGK53268.1"/>
    </source>
</evidence>
<dbReference type="Proteomes" id="UP000177418">
    <property type="component" value="Unassembled WGS sequence"/>
</dbReference>
<proteinExistence type="predicted"/>
<comment type="caution">
    <text evidence="2">The sequence shown here is derived from an EMBL/GenBank/DDBJ whole genome shotgun (WGS) entry which is preliminary data.</text>
</comment>
<evidence type="ECO:0008006" key="4">
    <source>
        <dbReference type="Google" id="ProtNLM"/>
    </source>
</evidence>
<keyword evidence="1" id="KW-0238">DNA-binding</keyword>
<dbReference type="Pfam" id="PF02082">
    <property type="entry name" value="Rrf2"/>
    <property type="match status" value="1"/>
</dbReference>
<dbReference type="EMBL" id="MGAV01000021">
    <property type="protein sequence ID" value="OGK53268.1"/>
    <property type="molecule type" value="Genomic_DNA"/>
</dbReference>
<dbReference type="Gene3D" id="1.10.10.10">
    <property type="entry name" value="Winged helix-like DNA-binding domain superfamily/Winged helix DNA-binding domain"/>
    <property type="match status" value="1"/>
</dbReference>
<dbReference type="NCBIfam" id="TIGR00738">
    <property type="entry name" value="rrf2_super"/>
    <property type="match status" value="1"/>
</dbReference>
<dbReference type="GO" id="GO:0003677">
    <property type="term" value="F:DNA binding"/>
    <property type="evidence" value="ECO:0007669"/>
    <property type="project" value="UniProtKB-KW"/>
</dbReference>
<gene>
    <name evidence="2" type="ORF">A3H78_03100</name>
</gene>
<reference evidence="2 3" key="1">
    <citation type="journal article" date="2016" name="Nat. Commun.">
        <title>Thousands of microbial genomes shed light on interconnected biogeochemical processes in an aquifer system.</title>
        <authorList>
            <person name="Anantharaman K."/>
            <person name="Brown C.T."/>
            <person name="Hug L.A."/>
            <person name="Sharon I."/>
            <person name="Castelle C.J."/>
            <person name="Probst A.J."/>
            <person name="Thomas B.C."/>
            <person name="Singh A."/>
            <person name="Wilkins M.J."/>
            <person name="Karaoz U."/>
            <person name="Brodie E.L."/>
            <person name="Williams K.H."/>
            <person name="Hubbard S.S."/>
            <person name="Banfield J.F."/>
        </authorList>
    </citation>
    <scope>NUCLEOTIDE SEQUENCE [LARGE SCALE GENOMIC DNA]</scope>
</reference>
<organism evidence="2 3">
    <name type="scientific">Candidatus Roizmanbacteria bacterium RIFCSPLOWO2_02_FULL_36_11</name>
    <dbReference type="NCBI Taxonomy" id="1802071"/>
    <lineage>
        <taxon>Bacteria</taxon>
        <taxon>Candidatus Roizmaniibacteriota</taxon>
    </lineage>
</organism>
<dbReference type="InterPro" id="IPR036390">
    <property type="entry name" value="WH_DNA-bd_sf"/>
</dbReference>
<dbReference type="InterPro" id="IPR036388">
    <property type="entry name" value="WH-like_DNA-bd_sf"/>
</dbReference>
<dbReference type="GO" id="GO:0003700">
    <property type="term" value="F:DNA-binding transcription factor activity"/>
    <property type="evidence" value="ECO:0007669"/>
    <property type="project" value="TreeGrafter"/>
</dbReference>
<dbReference type="GO" id="GO:0005829">
    <property type="term" value="C:cytosol"/>
    <property type="evidence" value="ECO:0007669"/>
    <property type="project" value="TreeGrafter"/>
</dbReference>
<name>A0A1F7JCC6_9BACT</name>
<sequence length="132" mass="15031">MFALSNKTDYAFLFLEYLSRQDAAVPLSKFVSDEGIPRRFMAQIASKLAQANIVTSKEGIKGGYKLLKPPQKIPIYDVIRLFEGDLTVVKCNKKDFRCRYKIICCHGDFFKNKLSKKIIKSLQGFTLKDVVA</sequence>
<dbReference type="SUPFAM" id="SSF46785">
    <property type="entry name" value="Winged helix' DNA-binding domain"/>
    <property type="match status" value="1"/>
</dbReference>
<dbReference type="AlphaFoldDB" id="A0A1F7JCC6"/>
<dbReference type="InterPro" id="IPR000944">
    <property type="entry name" value="Tscrpt_reg_Rrf2"/>
</dbReference>
<dbReference type="PANTHER" id="PTHR33221">
    <property type="entry name" value="WINGED HELIX-TURN-HELIX TRANSCRIPTIONAL REGULATOR, RRF2 FAMILY"/>
    <property type="match status" value="1"/>
</dbReference>
<evidence type="ECO:0000313" key="3">
    <source>
        <dbReference type="Proteomes" id="UP000177418"/>
    </source>
</evidence>
<dbReference type="PANTHER" id="PTHR33221:SF5">
    <property type="entry name" value="HTH-TYPE TRANSCRIPTIONAL REGULATOR ISCR"/>
    <property type="match status" value="1"/>
</dbReference>
<accession>A0A1F7JCC6</accession>
<evidence type="ECO:0000256" key="1">
    <source>
        <dbReference type="ARBA" id="ARBA00023125"/>
    </source>
</evidence>
<protein>
    <recommendedName>
        <fullName evidence="4">Rrf2 family transcriptional regulator</fullName>
    </recommendedName>
</protein>
<dbReference type="PROSITE" id="PS51197">
    <property type="entry name" value="HTH_RRF2_2"/>
    <property type="match status" value="1"/>
</dbReference>